<feature type="transmembrane region" description="Helical" evidence="1">
    <location>
        <begin position="38"/>
        <end position="61"/>
    </location>
</feature>
<gene>
    <name evidence="2" type="ORF">GCM10007380_07980</name>
</gene>
<accession>A0A8J3ADC1</accession>
<dbReference type="AlphaFoldDB" id="A0A8J3ADC1"/>
<comment type="caution">
    <text evidence="2">The sequence shown here is derived from an EMBL/GenBank/DDBJ whole genome shotgun (WGS) entry which is preliminary data.</text>
</comment>
<keyword evidence="1" id="KW-0472">Membrane</keyword>
<evidence type="ECO:0000256" key="1">
    <source>
        <dbReference type="SAM" id="Phobius"/>
    </source>
</evidence>
<proteinExistence type="predicted"/>
<organism evidence="2 3">
    <name type="scientific">Gottfriedia solisilvae</name>
    <dbReference type="NCBI Taxonomy" id="1516104"/>
    <lineage>
        <taxon>Bacteria</taxon>
        <taxon>Bacillati</taxon>
        <taxon>Bacillota</taxon>
        <taxon>Bacilli</taxon>
        <taxon>Bacillales</taxon>
        <taxon>Bacillaceae</taxon>
        <taxon>Gottfriedia</taxon>
    </lineage>
</organism>
<feature type="transmembrane region" description="Helical" evidence="1">
    <location>
        <begin position="67"/>
        <end position="94"/>
    </location>
</feature>
<keyword evidence="3" id="KW-1185">Reference proteome</keyword>
<evidence type="ECO:0000313" key="2">
    <source>
        <dbReference type="EMBL" id="GGI11466.1"/>
    </source>
</evidence>
<dbReference type="OrthoDB" id="2871276at2"/>
<dbReference type="Proteomes" id="UP000626244">
    <property type="component" value="Unassembled WGS sequence"/>
</dbReference>
<keyword evidence="1" id="KW-0812">Transmembrane</keyword>
<feature type="transmembrane region" description="Helical" evidence="1">
    <location>
        <begin position="6"/>
        <end position="26"/>
    </location>
</feature>
<reference evidence="3" key="1">
    <citation type="journal article" date="2019" name="Int. J. Syst. Evol. Microbiol.">
        <title>The Global Catalogue of Microorganisms (GCM) 10K type strain sequencing project: providing services to taxonomists for standard genome sequencing and annotation.</title>
        <authorList>
            <consortium name="The Broad Institute Genomics Platform"/>
            <consortium name="The Broad Institute Genome Sequencing Center for Infectious Disease"/>
            <person name="Wu L."/>
            <person name="Ma J."/>
        </authorList>
    </citation>
    <scope>NUCLEOTIDE SEQUENCE [LARGE SCALE GENOMIC DNA]</scope>
    <source>
        <strain evidence="3">CGMCC 1.14993</strain>
    </source>
</reference>
<dbReference type="RefSeq" id="WP_087999047.1">
    <property type="nucleotide sequence ID" value="NZ_BMHB01000001.1"/>
</dbReference>
<name>A0A8J3ADC1_9BACI</name>
<protein>
    <submittedName>
        <fullName evidence="2">Uncharacterized protein</fullName>
    </submittedName>
</protein>
<dbReference type="EMBL" id="BMHB01000001">
    <property type="protein sequence ID" value="GGI11466.1"/>
    <property type="molecule type" value="Genomic_DNA"/>
</dbReference>
<evidence type="ECO:0000313" key="3">
    <source>
        <dbReference type="Proteomes" id="UP000626244"/>
    </source>
</evidence>
<keyword evidence="1" id="KW-1133">Transmembrane helix</keyword>
<sequence>MTLHDFFLLFYCFMIFISVPIGYRYVSIKTRKTGEFLPYLVSSLAFVLADGIISILIWIALTSKMNTFMYLGGLLTGMIFTSLCGFLLFFVLLLRRNTFLNDYEESSIKIESINGNPIDHSIIKK</sequence>